<reference evidence="2 3" key="1">
    <citation type="journal article" date="2013" name="PLoS Genet.">
        <title>The genome and development-dependent transcriptomes of Pyronema confluens: a window into fungal evolution.</title>
        <authorList>
            <person name="Traeger S."/>
            <person name="Altegoer F."/>
            <person name="Freitag M."/>
            <person name="Gabaldon T."/>
            <person name="Kempken F."/>
            <person name="Kumar A."/>
            <person name="Marcet-Houben M."/>
            <person name="Poggeler S."/>
            <person name="Stajich J.E."/>
            <person name="Nowrousian M."/>
        </authorList>
    </citation>
    <scope>NUCLEOTIDE SEQUENCE [LARGE SCALE GENOMIC DNA]</scope>
    <source>
        <strain evidence="3">CBS 100304</strain>
        <tissue evidence="2">Vegetative mycelium</tissue>
    </source>
</reference>
<dbReference type="EMBL" id="HF936373">
    <property type="protein sequence ID" value="CCX16259.1"/>
    <property type="molecule type" value="Genomic_DNA"/>
</dbReference>
<dbReference type="AlphaFoldDB" id="U4LNU8"/>
<evidence type="ECO:0000313" key="3">
    <source>
        <dbReference type="Proteomes" id="UP000018144"/>
    </source>
</evidence>
<keyword evidence="3" id="KW-1185">Reference proteome</keyword>
<proteinExistence type="predicted"/>
<gene>
    <name evidence="2" type="ORF">PCON_02855</name>
</gene>
<feature type="region of interest" description="Disordered" evidence="1">
    <location>
        <begin position="1"/>
        <end position="32"/>
    </location>
</feature>
<organism evidence="2 3">
    <name type="scientific">Pyronema omphalodes (strain CBS 100304)</name>
    <name type="common">Pyronema confluens</name>
    <dbReference type="NCBI Taxonomy" id="1076935"/>
    <lineage>
        <taxon>Eukaryota</taxon>
        <taxon>Fungi</taxon>
        <taxon>Dikarya</taxon>
        <taxon>Ascomycota</taxon>
        <taxon>Pezizomycotina</taxon>
        <taxon>Pezizomycetes</taxon>
        <taxon>Pezizales</taxon>
        <taxon>Pyronemataceae</taxon>
        <taxon>Pyronema</taxon>
    </lineage>
</organism>
<sequence length="80" mass="8463">MCFGLTTKPPTKSYGPREAHVRKAKASHHRRRRRGHVAVWAVMGVDGVAEEAGMAVVVVVVVDAGGGAKGRWVEDGVSGL</sequence>
<evidence type="ECO:0000313" key="2">
    <source>
        <dbReference type="EMBL" id="CCX16259.1"/>
    </source>
</evidence>
<feature type="compositionally biased region" description="Basic residues" evidence="1">
    <location>
        <begin position="22"/>
        <end position="32"/>
    </location>
</feature>
<accession>U4LNU8</accession>
<name>U4LNU8_PYROM</name>
<evidence type="ECO:0000256" key="1">
    <source>
        <dbReference type="SAM" id="MobiDB-lite"/>
    </source>
</evidence>
<protein>
    <submittedName>
        <fullName evidence="2">Uncharacterized protein</fullName>
    </submittedName>
</protein>
<dbReference type="Proteomes" id="UP000018144">
    <property type="component" value="Unassembled WGS sequence"/>
</dbReference>